<name>A0A8I0MY07_9GAMM</name>
<feature type="domain" description="Ribbon-helix-helix" evidence="1">
    <location>
        <begin position="17"/>
        <end position="83"/>
    </location>
</feature>
<dbReference type="AlphaFoldDB" id="A0A8I0MY07"/>
<evidence type="ECO:0000259" key="1">
    <source>
        <dbReference type="Pfam" id="PF13467"/>
    </source>
</evidence>
<dbReference type="RefSeq" id="WP_147391266.1">
    <property type="nucleotide sequence ID" value="NZ_AQHF01000026.1"/>
</dbReference>
<evidence type="ECO:0000313" key="3">
    <source>
        <dbReference type="Proteomes" id="UP000660708"/>
    </source>
</evidence>
<evidence type="ECO:0000313" key="2">
    <source>
        <dbReference type="EMBL" id="MBE0347336.1"/>
    </source>
</evidence>
<protein>
    <recommendedName>
        <fullName evidence="1">Ribbon-helix-helix domain-containing protein</fullName>
    </recommendedName>
</protein>
<gene>
    <name evidence="2" type="ORF">PPEP_a1769</name>
</gene>
<reference evidence="2 3" key="1">
    <citation type="submission" date="2015-06" db="EMBL/GenBank/DDBJ databases">
        <title>Genome sequence of Pseudoalteromonas peptidolytica.</title>
        <authorList>
            <person name="Xie B.-B."/>
            <person name="Rong J.-C."/>
            <person name="Qin Q.-L."/>
            <person name="Zhang Y.-Z."/>
        </authorList>
    </citation>
    <scope>NUCLEOTIDE SEQUENCE [LARGE SCALE GENOMIC DNA]</scope>
    <source>
        <strain evidence="2 3">F12-50-A1</strain>
    </source>
</reference>
<dbReference type="InterPro" id="IPR038268">
    <property type="entry name" value="RHH_sf"/>
</dbReference>
<comment type="caution">
    <text evidence="2">The sequence shown here is derived from an EMBL/GenBank/DDBJ whole genome shotgun (WGS) entry which is preliminary data.</text>
</comment>
<dbReference type="EMBL" id="AQHF01000026">
    <property type="protein sequence ID" value="MBE0347336.1"/>
    <property type="molecule type" value="Genomic_DNA"/>
</dbReference>
<organism evidence="2 3">
    <name type="scientific">Pseudoalteromonas peptidolytica F12-50-A1</name>
    <dbReference type="NCBI Taxonomy" id="1315280"/>
    <lineage>
        <taxon>Bacteria</taxon>
        <taxon>Pseudomonadati</taxon>
        <taxon>Pseudomonadota</taxon>
        <taxon>Gammaproteobacteria</taxon>
        <taxon>Alteromonadales</taxon>
        <taxon>Pseudoalteromonadaceae</taxon>
        <taxon>Pseudoalteromonas</taxon>
    </lineage>
</organism>
<dbReference type="Proteomes" id="UP000660708">
    <property type="component" value="Unassembled WGS sequence"/>
</dbReference>
<dbReference type="Gene3D" id="1.10.3990.20">
    <property type="entry name" value="protein bp1543"/>
    <property type="match status" value="1"/>
</dbReference>
<dbReference type="InterPro" id="IPR027373">
    <property type="entry name" value="RHH_dom"/>
</dbReference>
<sequence>MCELYASTAPHRYEVDRRSIRIQGVVTSLALENEIWSVLEIIAKQEQLSLAEFISTLYQEAIERHGEINNLASMLRVTCLTYLAHHKLAGVEKGSS</sequence>
<keyword evidence="3" id="KW-1185">Reference proteome</keyword>
<dbReference type="Pfam" id="PF13467">
    <property type="entry name" value="RHH_4"/>
    <property type="match status" value="1"/>
</dbReference>
<accession>A0A8I0MY07</accession>
<proteinExistence type="predicted"/>